<name>A0A0K9NHN8_ZOSMR</name>
<keyword evidence="2" id="KW-1185">Reference proteome</keyword>
<protein>
    <submittedName>
        <fullName evidence="1">Uncharacterized protein</fullName>
    </submittedName>
</protein>
<accession>A0A0K9NHN8</accession>
<dbReference type="EMBL" id="LFYR01002205">
    <property type="protein sequence ID" value="KMZ56269.1"/>
    <property type="molecule type" value="Genomic_DNA"/>
</dbReference>
<comment type="caution">
    <text evidence="1">The sequence shown here is derived from an EMBL/GenBank/DDBJ whole genome shotgun (WGS) entry which is preliminary data.</text>
</comment>
<evidence type="ECO:0000313" key="2">
    <source>
        <dbReference type="Proteomes" id="UP000036987"/>
    </source>
</evidence>
<reference evidence="2" key="1">
    <citation type="journal article" date="2016" name="Nature">
        <title>The genome of the seagrass Zostera marina reveals angiosperm adaptation to the sea.</title>
        <authorList>
            <person name="Olsen J.L."/>
            <person name="Rouze P."/>
            <person name="Verhelst B."/>
            <person name="Lin Y.-C."/>
            <person name="Bayer T."/>
            <person name="Collen J."/>
            <person name="Dattolo E."/>
            <person name="De Paoli E."/>
            <person name="Dittami S."/>
            <person name="Maumus F."/>
            <person name="Michel G."/>
            <person name="Kersting A."/>
            <person name="Lauritano C."/>
            <person name="Lohaus R."/>
            <person name="Toepel M."/>
            <person name="Tonon T."/>
            <person name="Vanneste K."/>
            <person name="Amirebrahimi M."/>
            <person name="Brakel J."/>
            <person name="Bostroem C."/>
            <person name="Chovatia M."/>
            <person name="Grimwood J."/>
            <person name="Jenkins J.W."/>
            <person name="Jueterbock A."/>
            <person name="Mraz A."/>
            <person name="Stam W.T."/>
            <person name="Tice H."/>
            <person name="Bornberg-Bauer E."/>
            <person name="Green P.J."/>
            <person name="Pearson G.A."/>
            <person name="Procaccini G."/>
            <person name="Duarte C.M."/>
            <person name="Schmutz J."/>
            <person name="Reusch T.B.H."/>
            <person name="Van de Peer Y."/>
        </authorList>
    </citation>
    <scope>NUCLEOTIDE SEQUENCE [LARGE SCALE GENOMIC DNA]</scope>
    <source>
        <strain evidence="2">cv. Finnish</strain>
    </source>
</reference>
<organism evidence="1 2">
    <name type="scientific">Zostera marina</name>
    <name type="common">Eelgrass</name>
    <dbReference type="NCBI Taxonomy" id="29655"/>
    <lineage>
        <taxon>Eukaryota</taxon>
        <taxon>Viridiplantae</taxon>
        <taxon>Streptophyta</taxon>
        <taxon>Embryophyta</taxon>
        <taxon>Tracheophyta</taxon>
        <taxon>Spermatophyta</taxon>
        <taxon>Magnoliopsida</taxon>
        <taxon>Liliopsida</taxon>
        <taxon>Zosteraceae</taxon>
        <taxon>Zostera</taxon>
    </lineage>
</organism>
<proteinExistence type="predicted"/>
<dbReference type="Proteomes" id="UP000036987">
    <property type="component" value="Unassembled WGS sequence"/>
</dbReference>
<evidence type="ECO:0000313" key="1">
    <source>
        <dbReference type="EMBL" id="KMZ56269.1"/>
    </source>
</evidence>
<gene>
    <name evidence="1" type="ORF">ZOSMA_97G00360</name>
</gene>
<dbReference type="AlphaFoldDB" id="A0A0K9NHN8"/>
<sequence length="52" mass="6099">MIRKCWIFTSRGRFSFQMIVRGFSSFATYISRVSRNLSRGLPNISRGRLDIL</sequence>